<evidence type="ECO:0000256" key="5">
    <source>
        <dbReference type="ARBA" id="ARBA00022898"/>
    </source>
</evidence>
<dbReference type="Pfam" id="PF00155">
    <property type="entry name" value="Aminotran_1_2"/>
    <property type="match status" value="1"/>
</dbReference>
<dbReference type="Gene3D" id="3.40.640.10">
    <property type="entry name" value="Type I PLP-dependent aspartate aminotransferase-like (Major domain)"/>
    <property type="match status" value="1"/>
</dbReference>
<dbReference type="Proteomes" id="UP001319104">
    <property type="component" value="Unassembled WGS sequence"/>
</dbReference>
<dbReference type="InterPro" id="IPR015424">
    <property type="entry name" value="PyrdxlP-dep_Trfase"/>
</dbReference>
<gene>
    <name evidence="7" type="ORF">KI659_14690</name>
</gene>
<dbReference type="PANTHER" id="PTHR43807">
    <property type="entry name" value="FI04487P"/>
    <property type="match status" value="1"/>
</dbReference>
<name>A0AAP2G637_9BACT</name>
<dbReference type="CDD" id="cd00609">
    <property type="entry name" value="AAT_like"/>
    <property type="match status" value="1"/>
</dbReference>
<dbReference type="NCBIfam" id="NF009079">
    <property type="entry name" value="PRK12414.1"/>
    <property type="match status" value="1"/>
</dbReference>
<dbReference type="InterPro" id="IPR015421">
    <property type="entry name" value="PyrdxlP-dep_Trfase_major"/>
</dbReference>
<keyword evidence="5" id="KW-0663">Pyridoxal phosphate</keyword>
<dbReference type="FunFam" id="3.40.640.10:FF:000033">
    <property type="entry name" value="Aspartate aminotransferase"/>
    <property type="match status" value="1"/>
</dbReference>
<organism evidence="7 8">
    <name type="scientific">Litoribacter ruber</name>
    <dbReference type="NCBI Taxonomy" id="702568"/>
    <lineage>
        <taxon>Bacteria</taxon>
        <taxon>Pseudomonadati</taxon>
        <taxon>Bacteroidota</taxon>
        <taxon>Cytophagia</taxon>
        <taxon>Cytophagales</taxon>
        <taxon>Cyclobacteriaceae</taxon>
        <taxon>Litoribacter</taxon>
    </lineage>
</organism>
<feature type="domain" description="Aminotransferase class I/classII large" evidence="6">
    <location>
        <begin position="51"/>
        <end position="401"/>
    </location>
</feature>
<dbReference type="GO" id="GO:0010326">
    <property type="term" value="F:methionine-oxo-acid transaminase activity"/>
    <property type="evidence" value="ECO:0007669"/>
    <property type="project" value="UniProtKB-EC"/>
</dbReference>
<comment type="similarity">
    <text evidence="2">Belongs to the class-I pyridoxal-phosphate-dependent aminotransferase family.</text>
</comment>
<evidence type="ECO:0000259" key="6">
    <source>
        <dbReference type="Pfam" id="PF00155"/>
    </source>
</evidence>
<dbReference type="GO" id="GO:0030170">
    <property type="term" value="F:pyridoxal phosphate binding"/>
    <property type="evidence" value="ECO:0007669"/>
    <property type="project" value="InterPro"/>
</dbReference>
<comment type="cofactor">
    <cofactor evidence="1">
        <name>pyridoxal 5'-phosphate</name>
        <dbReference type="ChEBI" id="CHEBI:597326"/>
    </cofactor>
</comment>
<dbReference type="InterPro" id="IPR051326">
    <property type="entry name" value="Kynurenine-oxoglutarate_AT"/>
</dbReference>
<evidence type="ECO:0000313" key="8">
    <source>
        <dbReference type="Proteomes" id="UP001319104"/>
    </source>
</evidence>
<dbReference type="GO" id="GO:0005737">
    <property type="term" value="C:cytoplasm"/>
    <property type="evidence" value="ECO:0007669"/>
    <property type="project" value="TreeGrafter"/>
</dbReference>
<proteinExistence type="inferred from homology"/>
<keyword evidence="4 7" id="KW-0808">Transferase</keyword>
<evidence type="ECO:0000256" key="4">
    <source>
        <dbReference type="ARBA" id="ARBA00022679"/>
    </source>
</evidence>
<accession>A0AAP2G637</accession>
<dbReference type="EC" id="2.6.1.88" evidence="7"/>
<reference evidence="7 8" key="1">
    <citation type="submission" date="2021-05" db="EMBL/GenBank/DDBJ databases">
        <authorList>
            <person name="Zhang Z.D."/>
            <person name="Osman G."/>
        </authorList>
    </citation>
    <scope>NUCLEOTIDE SEQUENCE [LARGE SCALE GENOMIC DNA]</scope>
    <source>
        <strain evidence="7 8">KCTC 32217</strain>
    </source>
</reference>
<evidence type="ECO:0000256" key="3">
    <source>
        <dbReference type="ARBA" id="ARBA00022576"/>
    </source>
</evidence>
<evidence type="ECO:0000313" key="7">
    <source>
        <dbReference type="EMBL" id="MBS9525263.1"/>
    </source>
</evidence>
<dbReference type="PANTHER" id="PTHR43807:SF20">
    <property type="entry name" value="FI04487P"/>
    <property type="match status" value="1"/>
</dbReference>
<evidence type="ECO:0000256" key="2">
    <source>
        <dbReference type="ARBA" id="ARBA00007441"/>
    </source>
</evidence>
<dbReference type="InterPro" id="IPR015422">
    <property type="entry name" value="PyrdxlP-dep_Trfase_small"/>
</dbReference>
<protein>
    <submittedName>
        <fullName evidence="7">Methionine aminotransferase</fullName>
        <ecNumber evidence="7">2.6.1.88</ecNumber>
    </submittedName>
</protein>
<dbReference type="InterPro" id="IPR004839">
    <property type="entry name" value="Aminotransferase_I/II_large"/>
</dbReference>
<keyword evidence="3 7" id="KW-0032">Aminotransferase</keyword>
<dbReference type="GO" id="GO:0016212">
    <property type="term" value="F:kynurenine-oxoglutarate transaminase activity"/>
    <property type="evidence" value="ECO:0007669"/>
    <property type="project" value="TreeGrafter"/>
</dbReference>
<keyword evidence="8" id="KW-1185">Reference proteome</keyword>
<dbReference type="Gene3D" id="3.90.1150.10">
    <property type="entry name" value="Aspartate Aminotransferase, domain 1"/>
    <property type="match status" value="1"/>
</dbReference>
<evidence type="ECO:0000256" key="1">
    <source>
        <dbReference type="ARBA" id="ARBA00001933"/>
    </source>
</evidence>
<dbReference type="EMBL" id="JAHCMY010000010">
    <property type="protein sequence ID" value="MBS9525263.1"/>
    <property type="molecule type" value="Genomic_DNA"/>
</dbReference>
<comment type="caution">
    <text evidence="7">The sequence shown here is derived from an EMBL/GenBank/DDBJ whole genome shotgun (WGS) entry which is preliminary data.</text>
</comment>
<dbReference type="SUPFAM" id="SSF53383">
    <property type="entry name" value="PLP-dependent transferases"/>
    <property type="match status" value="1"/>
</dbReference>
<dbReference type="AlphaFoldDB" id="A0AAP2G637"/>
<sequence length="407" mass="45849">MFPLVTGAYWQKSGYTHLSFLHQNIPEVKSKLPNIGQTIFTVMSQLAQNEKAINLSQGFPGFDCDSELQKLVSHFMQKGHNQYAPMSGMPKLREAIAEKTRKTLSINVDPDSEITVTSGATEALFAAITATVHAGDEVIVFEPAYDSYQPAIELSGGIPVFIPLTMPDFSIDWDLVKSKVSDKARLIIINTPHNPSGYVWTSDDLAQLAAIVEDKCIYILSDEVYEHIVFDGRKHLSLLSHPQLRKKSFVCSSFGKTFHITGWKIGYCIAPKALTVELRKVHQYLTFSTSTPMQLAIAEYLEEESRYLKLSAFYQQKRDLFCEGLKSTPFKFFPAQGSFFQLVEYGHLTDCSDLDLAVRLTKENKVASIPISVFYSGNQDPKMLRFCFAKRDEELLQALDRLQKANI</sequence>
<dbReference type="NCBIfam" id="NF006569">
    <property type="entry name" value="PRK09082.1"/>
    <property type="match status" value="1"/>
</dbReference>